<feature type="signal peptide" evidence="2">
    <location>
        <begin position="1"/>
        <end position="22"/>
    </location>
</feature>
<keyword evidence="2" id="KW-0732">Signal</keyword>
<reference evidence="3 4" key="1">
    <citation type="submission" date="2016-01" db="EMBL/GenBank/DDBJ databases">
        <authorList>
            <person name="Oliw E.H."/>
        </authorList>
    </citation>
    <scope>NUCLEOTIDE SEQUENCE [LARGE SCALE GENOMIC DNA]</scope>
    <source>
        <strain evidence="3">LMG 27134</strain>
    </source>
</reference>
<dbReference type="OrthoDB" id="9035269at2"/>
<gene>
    <name evidence="3" type="ORF">AWB69_00014</name>
</gene>
<feature type="region of interest" description="Disordered" evidence="1">
    <location>
        <begin position="72"/>
        <end position="104"/>
    </location>
</feature>
<organism evidence="3 4">
    <name type="scientific">Caballeronia udeis</name>
    <dbReference type="NCBI Taxonomy" id="1232866"/>
    <lineage>
        <taxon>Bacteria</taxon>
        <taxon>Pseudomonadati</taxon>
        <taxon>Pseudomonadota</taxon>
        <taxon>Betaproteobacteria</taxon>
        <taxon>Burkholderiales</taxon>
        <taxon>Burkholderiaceae</taxon>
        <taxon>Caballeronia</taxon>
    </lineage>
</organism>
<dbReference type="EMBL" id="FCOK02000001">
    <property type="protein sequence ID" value="SAL09284.1"/>
    <property type="molecule type" value="Genomic_DNA"/>
</dbReference>
<sequence>MKLVQSLIVAAVLAVPAVSSFAQSNAPVTRAEVKAQLVQLEKAGYQPGRDDPTYPADIQAAEARVAAQNGAATSYGGVNDGTSASGAPLHSAFGDDLSSMYGKH</sequence>
<evidence type="ECO:0000313" key="4">
    <source>
        <dbReference type="Proteomes" id="UP000054683"/>
    </source>
</evidence>
<protein>
    <submittedName>
        <fullName evidence="3">Purine nucleoside phosphorylase</fullName>
    </submittedName>
</protein>
<proteinExistence type="predicted"/>
<accession>A0A158ENX2</accession>
<evidence type="ECO:0000256" key="2">
    <source>
        <dbReference type="SAM" id="SignalP"/>
    </source>
</evidence>
<dbReference type="Proteomes" id="UP000054683">
    <property type="component" value="Unassembled WGS sequence"/>
</dbReference>
<dbReference type="AlphaFoldDB" id="A0A158ENX2"/>
<feature type="chain" id="PRO_5008501410" evidence="2">
    <location>
        <begin position="23"/>
        <end position="104"/>
    </location>
</feature>
<dbReference type="InterPro" id="IPR025421">
    <property type="entry name" value="DUF4148"/>
</dbReference>
<evidence type="ECO:0000313" key="3">
    <source>
        <dbReference type="EMBL" id="SAL09284.1"/>
    </source>
</evidence>
<dbReference type="RefSeq" id="WP_062080815.1">
    <property type="nucleotide sequence ID" value="NZ_FCOK02000001.1"/>
</dbReference>
<evidence type="ECO:0000256" key="1">
    <source>
        <dbReference type="SAM" id="MobiDB-lite"/>
    </source>
</evidence>
<dbReference type="Pfam" id="PF13663">
    <property type="entry name" value="DUF4148"/>
    <property type="match status" value="1"/>
</dbReference>
<name>A0A158ENX2_9BURK</name>